<dbReference type="InterPro" id="IPR019190">
    <property type="entry name" value="EXOV"/>
</dbReference>
<sequence>MGLAFNRKSAYRAGGLSVTDLTAAEWCQQQLAFKLSMKWPKEVLETAAMQAGTAHHALLEAEVSTKVELAVATREDAWAVRLLNMMTCLQQLRVLGLTREMFIFGQLERPCNEDGAC</sequence>
<dbReference type="AlphaFoldDB" id="A0AAW1P4W1"/>
<dbReference type="Pfam" id="PF09810">
    <property type="entry name" value="Exo5"/>
    <property type="match status" value="1"/>
</dbReference>
<evidence type="ECO:0000313" key="2">
    <source>
        <dbReference type="EMBL" id="KAK9803641.1"/>
    </source>
</evidence>
<dbReference type="Proteomes" id="UP001489004">
    <property type="component" value="Unassembled WGS sequence"/>
</dbReference>
<accession>A0AAW1P4W1</accession>
<reference evidence="2 3" key="1">
    <citation type="journal article" date="2024" name="Nat. Commun.">
        <title>Phylogenomics reveals the evolutionary origins of lichenization in chlorophyte algae.</title>
        <authorList>
            <person name="Puginier C."/>
            <person name="Libourel C."/>
            <person name="Otte J."/>
            <person name="Skaloud P."/>
            <person name="Haon M."/>
            <person name="Grisel S."/>
            <person name="Petersen M."/>
            <person name="Berrin J.G."/>
            <person name="Delaux P.M."/>
            <person name="Dal Grande F."/>
            <person name="Keller J."/>
        </authorList>
    </citation>
    <scope>NUCLEOTIDE SEQUENCE [LARGE SCALE GENOMIC DNA]</scope>
    <source>
        <strain evidence="2 3">SAG 2043</strain>
    </source>
</reference>
<dbReference type="GO" id="GO:0045145">
    <property type="term" value="F:single-stranded DNA 5'-3' DNA exonuclease activity"/>
    <property type="evidence" value="ECO:0007669"/>
    <property type="project" value="InterPro"/>
</dbReference>
<protein>
    <submittedName>
        <fullName evidence="2">Uncharacterized protein</fullName>
    </submittedName>
</protein>
<comment type="caution">
    <text evidence="2">The sequence shown here is derived from an EMBL/GenBank/DDBJ whole genome shotgun (WGS) entry which is preliminary data.</text>
</comment>
<comment type="similarity">
    <text evidence="1">Belongs to the EXO5 family.</text>
</comment>
<dbReference type="GO" id="GO:0005634">
    <property type="term" value="C:nucleus"/>
    <property type="evidence" value="ECO:0007669"/>
    <property type="project" value="TreeGrafter"/>
</dbReference>
<gene>
    <name evidence="2" type="ORF">WJX72_007810</name>
</gene>
<proteinExistence type="inferred from homology"/>
<dbReference type="GO" id="GO:0036297">
    <property type="term" value="P:interstrand cross-link repair"/>
    <property type="evidence" value="ECO:0007669"/>
    <property type="project" value="TreeGrafter"/>
</dbReference>
<evidence type="ECO:0000313" key="3">
    <source>
        <dbReference type="Proteomes" id="UP001489004"/>
    </source>
</evidence>
<evidence type="ECO:0000256" key="1">
    <source>
        <dbReference type="ARBA" id="ARBA00009797"/>
    </source>
</evidence>
<organism evidence="2 3">
    <name type="scientific">[Myrmecia] bisecta</name>
    <dbReference type="NCBI Taxonomy" id="41462"/>
    <lineage>
        <taxon>Eukaryota</taxon>
        <taxon>Viridiplantae</taxon>
        <taxon>Chlorophyta</taxon>
        <taxon>core chlorophytes</taxon>
        <taxon>Trebouxiophyceae</taxon>
        <taxon>Trebouxiales</taxon>
        <taxon>Trebouxiaceae</taxon>
        <taxon>Myrmecia</taxon>
    </lineage>
</organism>
<dbReference type="EMBL" id="JALJOR010000020">
    <property type="protein sequence ID" value="KAK9803641.1"/>
    <property type="molecule type" value="Genomic_DNA"/>
</dbReference>
<dbReference type="PANTHER" id="PTHR14464">
    <property type="entry name" value="EXONUCLEASE V"/>
    <property type="match status" value="1"/>
</dbReference>
<name>A0AAW1P4W1_9CHLO</name>
<dbReference type="PANTHER" id="PTHR14464:SF4">
    <property type="entry name" value="EXONUCLEASE V"/>
    <property type="match status" value="1"/>
</dbReference>
<keyword evidence="3" id="KW-1185">Reference proteome</keyword>